<dbReference type="InterPro" id="IPR050416">
    <property type="entry name" value="FAD-linked_Oxidoreductase"/>
</dbReference>
<keyword evidence="2" id="KW-0285">Flavoprotein</keyword>
<dbReference type="UniPathway" id="UPA00057">
    <property type="reaction ID" value="UER00099"/>
</dbReference>
<dbReference type="Pfam" id="PF00156">
    <property type="entry name" value="Pribosyltran"/>
    <property type="match status" value="1"/>
</dbReference>
<evidence type="ECO:0000313" key="8">
    <source>
        <dbReference type="Proteomes" id="UP000235672"/>
    </source>
</evidence>
<proteinExistence type="inferred from homology"/>
<dbReference type="InterPro" id="IPR006094">
    <property type="entry name" value="Oxid_FAD_bind_N"/>
</dbReference>
<dbReference type="InterPro" id="IPR000836">
    <property type="entry name" value="PRTase_dom"/>
</dbReference>
<comment type="similarity">
    <text evidence="1">Belongs to the oxygen-dependent FAD-linked oxidoreductase family.</text>
</comment>
<evidence type="ECO:0000256" key="4">
    <source>
        <dbReference type="ARBA" id="ARBA00023002"/>
    </source>
</evidence>
<dbReference type="Gene3D" id="3.40.50.300">
    <property type="entry name" value="P-loop containing nucleotide triphosphate hydrolases"/>
    <property type="match status" value="1"/>
</dbReference>
<dbReference type="SUPFAM" id="SSF53271">
    <property type="entry name" value="PRTase-like"/>
    <property type="match status" value="1"/>
</dbReference>
<dbReference type="Gene3D" id="3.40.462.20">
    <property type="match status" value="1"/>
</dbReference>
<dbReference type="Gene3D" id="3.40.50.150">
    <property type="entry name" value="Vaccinia Virus protein VP39"/>
    <property type="match status" value="1"/>
</dbReference>
<dbReference type="GO" id="GO:0016491">
    <property type="term" value="F:oxidoreductase activity"/>
    <property type="evidence" value="ECO:0007669"/>
    <property type="project" value="UniProtKB-KW"/>
</dbReference>
<keyword evidence="3" id="KW-0274">FAD</keyword>
<dbReference type="GO" id="GO:0019287">
    <property type="term" value="P:isopentenyl diphosphate biosynthetic process, mevalonate pathway"/>
    <property type="evidence" value="ECO:0007669"/>
    <property type="project" value="UniProtKB-UniPathway"/>
</dbReference>
<protein>
    <submittedName>
        <fullName evidence="7">Phosphoribosyl transferase domain protein</fullName>
    </submittedName>
</protein>
<dbReference type="InterPro" id="IPR036318">
    <property type="entry name" value="FAD-bd_PCMH-like_sf"/>
</dbReference>
<evidence type="ECO:0000259" key="6">
    <source>
        <dbReference type="PROSITE" id="PS51387"/>
    </source>
</evidence>
<dbReference type="GO" id="GO:0006695">
    <property type="term" value="P:cholesterol biosynthetic process"/>
    <property type="evidence" value="ECO:0007669"/>
    <property type="project" value="InterPro"/>
</dbReference>
<dbReference type="InterPro" id="IPR029057">
    <property type="entry name" value="PRTase-like"/>
</dbReference>
<feature type="domain" description="FAD-binding PCMH-type" evidence="6">
    <location>
        <begin position="298"/>
        <end position="490"/>
    </location>
</feature>
<dbReference type="SUPFAM" id="SSF56176">
    <property type="entry name" value="FAD-binding/transporter-associated domain-like"/>
    <property type="match status" value="1"/>
</dbReference>
<dbReference type="GO" id="GO:0071949">
    <property type="term" value="F:FAD binding"/>
    <property type="evidence" value="ECO:0007669"/>
    <property type="project" value="InterPro"/>
</dbReference>
<evidence type="ECO:0000256" key="3">
    <source>
        <dbReference type="ARBA" id="ARBA00022827"/>
    </source>
</evidence>
<organism evidence="7 8">
    <name type="scientific">Hyaloscypha hepaticicola</name>
    <dbReference type="NCBI Taxonomy" id="2082293"/>
    <lineage>
        <taxon>Eukaryota</taxon>
        <taxon>Fungi</taxon>
        <taxon>Dikarya</taxon>
        <taxon>Ascomycota</taxon>
        <taxon>Pezizomycotina</taxon>
        <taxon>Leotiomycetes</taxon>
        <taxon>Helotiales</taxon>
        <taxon>Hyaloscyphaceae</taxon>
        <taxon>Hyaloscypha</taxon>
    </lineage>
</organism>
<keyword evidence="7" id="KW-0808">Transferase</keyword>
<dbReference type="AlphaFoldDB" id="A0A2J6QP64"/>
<feature type="region of interest" description="Disordered" evidence="5">
    <location>
        <begin position="891"/>
        <end position="921"/>
    </location>
</feature>
<dbReference type="GO" id="GO:0004631">
    <property type="term" value="F:phosphomevalonate kinase activity"/>
    <property type="evidence" value="ECO:0007669"/>
    <property type="project" value="InterPro"/>
</dbReference>
<dbReference type="Pfam" id="PF04275">
    <property type="entry name" value="P-mevalo_kinase"/>
    <property type="match status" value="1"/>
</dbReference>
<keyword evidence="4" id="KW-0560">Oxidoreductase</keyword>
<dbReference type="PANTHER" id="PTHR42973">
    <property type="entry name" value="BINDING OXIDOREDUCTASE, PUTATIVE (AFU_ORTHOLOGUE AFUA_1G17690)-RELATED"/>
    <property type="match status" value="1"/>
</dbReference>
<reference evidence="7 8" key="1">
    <citation type="submission" date="2016-05" db="EMBL/GenBank/DDBJ databases">
        <title>A degradative enzymes factory behind the ericoid mycorrhizal symbiosis.</title>
        <authorList>
            <consortium name="DOE Joint Genome Institute"/>
            <person name="Martino E."/>
            <person name="Morin E."/>
            <person name="Grelet G."/>
            <person name="Kuo A."/>
            <person name="Kohler A."/>
            <person name="Daghino S."/>
            <person name="Barry K."/>
            <person name="Choi C."/>
            <person name="Cichocki N."/>
            <person name="Clum A."/>
            <person name="Copeland A."/>
            <person name="Hainaut M."/>
            <person name="Haridas S."/>
            <person name="Labutti K."/>
            <person name="Lindquist E."/>
            <person name="Lipzen A."/>
            <person name="Khouja H.-R."/>
            <person name="Murat C."/>
            <person name="Ohm R."/>
            <person name="Olson A."/>
            <person name="Spatafora J."/>
            <person name="Veneault-Fourrey C."/>
            <person name="Henrissat B."/>
            <person name="Grigoriev I."/>
            <person name="Martin F."/>
            <person name="Perotto S."/>
        </authorList>
    </citation>
    <scope>NUCLEOTIDE SEQUENCE [LARGE SCALE GENOMIC DNA]</scope>
    <source>
        <strain evidence="7 8">UAMH 7357</strain>
    </source>
</reference>
<dbReference type="CDD" id="cd06223">
    <property type="entry name" value="PRTases_typeI"/>
    <property type="match status" value="1"/>
</dbReference>
<dbReference type="EMBL" id="KZ613465">
    <property type="protein sequence ID" value="PMD28048.1"/>
    <property type="molecule type" value="Genomic_DNA"/>
</dbReference>
<dbReference type="STRING" id="1745343.A0A2J6QP64"/>
<dbReference type="InterPro" id="IPR029063">
    <property type="entry name" value="SAM-dependent_MTases_sf"/>
</dbReference>
<dbReference type="InterPro" id="IPR027417">
    <property type="entry name" value="P-loop_NTPase"/>
</dbReference>
<dbReference type="Gene3D" id="3.30.465.10">
    <property type="match status" value="1"/>
</dbReference>
<sequence>MATLDFLKQALRQKDNATASSPKQPLSETQYSAGFDILMRGSGWMTYQDFIIPQLSQLLAPLFNSRIHISALEIGPGPKSLLGYLPGHLRRKIKRYTAFEPNGLFATRLEEWFCASSEAEYPLPCLENLPNIHQIPFVLQDNIESSTSTGTRDNDEKYDIILFCHSMYGMRPKHKFIERALEMLIERPQGGMVVVFHRDGVLHLDGLVCHRTASFPTGVVSVANNDKVLDCFAPFIAGYIMQDVGLDNAIREAHPDHLLFSSPNVMAAFTKHATTLPELTAQVPLVKGDKMVKNREAGLHRPASIVRPTEVRHVQHCVRWALRHEASLAVIGGGHSGHCLWSNVVSVDMGAFNQVHILTAGEDERKCDVDSCSLIVVETGCKTVDIVGKTMAAGLIVPLGARPSVGAGLWLQGGIGHLARLHGLACDSIVGAVVVSVDSGQVLCVGHVRSQHWPVGAVRPENETDLLWAIRGAGTNFGIVISITFKAYTVPTYSVRNWIVPLRDHLEARLRLSDFDKIIAGKLPRNFSADAYLYWDNDQLSLGVTMFESSKSMLAFETPTPSLMGTLLGPEHSFKAVDSVGLFDTEMYMSGMHGGHGGGKTSSFKRCLFLKDIGVVNIADILVAAVKTRPSSLCYLHLLQGGGVVGDVTADATAFGCRDWDFACVVTGVWPRDQDGTEAARAAVRWVYHVAGDLLPMSTGAYGADLGPDPRDTALAAKAFGPNRPRLARLKRKLDPCNVLVYTCPLPKAPMEQKLILLVTGESYAGKDYCADLWVSVFTTCAHKSIKARAVSISDATKREYAAATGANLNRLLWDRAFKEQHRPALTAFFQDQVRQRPRLPEEHFMNVVHGAADVEVLLITGMRDEAPIAAFSHLVPESRLLEIRVEAREETRQVRQMSHGDNDTSDNRKDNKESNNSRSNLMTLNYRPSFIFHNDTIGNEATKRFAENHLLPFAHEDLQRLAHMVRQVPDFPRPGIEFRHVLGISQQPGGLALCTSLLQTHFSGDWAKFNAVVCCEAGGFVYASALASRVDVPLVLIREAGKLPPPTISVIKPASHISCLASNYSKEKSIEMERDVVPRGASVVVVDDVLSTGETLCAVLQLLGKAGIDAEDTSVMVVAEFPLQRGRELLRQRGFGRVNIQSLLIFGGA</sequence>
<dbReference type="GO" id="GO:0005737">
    <property type="term" value="C:cytoplasm"/>
    <property type="evidence" value="ECO:0007669"/>
    <property type="project" value="InterPro"/>
</dbReference>
<evidence type="ECO:0000256" key="1">
    <source>
        <dbReference type="ARBA" id="ARBA00005466"/>
    </source>
</evidence>
<dbReference type="InterPro" id="IPR016166">
    <property type="entry name" value="FAD-bd_PCMH"/>
</dbReference>
<feature type="compositionally biased region" description="Basic and acidic residues" evidence="5">
    <location>
        <begin position="891"/>
        <end position="916"/>
    </location>
</feature>
<dbReference type="Pfam" id="PF01565">
    <property type="entry name" value="FAD_binding_4"/>
    <property type="match status" value="1"/>
</dbReference>
<evidence type="ECO:0000313" key="7">
    <source>
        <dbReference type="EMBL" id="PMD28048.1"/>
    </source>
</evidence>
<name>A0A2J6QP64_9HELO</name>
<gene>
    <name evidence="7" type="ORF">NA56DRAFT_667451</name>
</gene>
<dbReference type="SUPFAM" id="SSF53335">
    <property type="entry name" value="S-adenosyl-L-methionine-dependent methyltransferases"/>
    <property type="match status" value="1"/>
</dbReference>
<dbReference type="InterPro" id="IPR016169">
    <property type="entry name" value="FAD-bd_PCMH_sub2"/>
</dbReference>
<accession>A0A2J6QP64</accession>
<dbReference type="PANTHER" id="PTHR42973:SF25">
    <property type="entry name" value="PHOSPHOMEVALONATE KINASE"/>
    <property type="match status" value="1"/>
</dbReference>
<dbReference type="Proteomes" id="UP000235672">
    <property type="component" value="Unassembled WGS sequence"/>
</dbReference>
<dbReference type="OrthoDB" id="363185at2759"/>
<dbReference type="InterPro" id="IPR005919">
    <property type="entry name" value="Pmev_kin_anim"/>
</dbReference>
<dbReference type="PROSITE" id="PS51387">
    <property type="entry name" value="FAD_PCMH"/>
    <property type="match status" value="1"/>
</dbReference>
<evidence type="ECO:0000256" key="5">
    <source>
        <dbReference type="SAM" id="MobiDB-lite"/>
    </source>
</evidence>
<keyword evidence="8" id="KW-1185">Reference proteome</keyword>
<evidence type="ECO:0000256" key="2">
    <source>
        <dbReference type="ARBA" id="ARBA00022630"/>
    </source>
</evidence>
<dbReference type="Gene3D" id="3.40.50.2020">
    <property type="match status" value="1"/>
</dbReference>